<dbReference type="PANTHER" id="PTHR28026:SF9">
    <property type="entry name" value="2-HYDROXY-PALMITIC ACID DIOXYGENASE MPO1"/>
    <property type="match status" value="1"/>
</dbReference>
<reference evidence="3 4" key="1">
    <citation type="submission" date="2020-12" db="EMBL/GenBank/DDBJ databases">
        <title>Effect of drift, selection, and recombination on the evolution of hybrid genomes in Candida yeast pathogens.</title>
        <authorList>
            <person name="Mixao V."/>
            <person name="Ksiezopolska E."/>
            <person name="Saus E."/>
            <person name="Boekhout T."/>
            <person name="Gacser A."/>
            <person name="Gabaldon T."/>
        </authorList>
    </citation>
    <scope>NUCLEOTIDE SEQUENCE [LARGE SCALE GENOMIC DNA]</scope>
    <source>
        <strain evidence="3 4">BP57</strain>
    </source>
</reference>
<evidence type="ECO:0000256" key="1">
    <source>
        <dbReference type="SAM" id="Phobius"/>
    </source>
</evidence>
<dbReference type="GO" id="GO:0016020">
    <property type="term" value="C:membrane"/>
    <property type="evidence" value="ECO:0007669"/>
    <property type="project" value="GOC"/>
</dbReference>
<dbReference type="OrthoDB" id="2124888at2759"/>
<evidence type="ECO:0000313" key="4">
    <source>
        <dbReference type="Proteomes" id="UP000669133"/>
    </source>
</evidence>
<dbReference type="EMBL" id="JAEOAQ010000007">
    <property type="protein sequence ID" value="KAG5417286.1"/>
    <property type="molecule type" value="Genomic_DNA"/>
</dbReference>
<accession>A0A8H7ZEB9</accession>
<feature type="transmembrane region" description="Helical" evidence="1">
    <location>
        <begin position="83"/>
        <end position="100"/>
    </location>
</feature>
<protein>
    <submittedName>
        <fullName evidence="3">Uncharacterized protein</fullName>
    </submittedName>
</protein>
<organism evidence="3 4">
    <name type="scientific">Candida metapsilosis</name>
    <dbReference type="NCBI Taxonomy" id="273372"/>
    <lineage>
        <taxon>Eukaryota</taxon>
        <taxon>Fungi</taxon>
        <taxon>Dikarya</taxon>
        <taxon>Ascomycota</taxon>
        <taxon>Saccharomycotina</taxon>
        <taxon>Pichiomycetes</taxon>
        <taxon>Debaryomycetaceae</taxon>
        <taxon>Candida/Lodderomyces clade</taxon>
        <taxon>Candida</taxon>
    </lineage>
</organism>
<feature type="chain" id="PRO_5034637420" evidence="2">
    <location>
        <begin position="22"/>
        <end position="166"/>
    </location>
</feature>
<name>A0A8H7ZEB9_9ASCO</name>
<feature type="transmembrane region" description="Helical" evidence="1">
    <location>
        <begin position="120"/>
        <end position="137"/>
    </location>
</feature>
<keyword evidence="1" id="KW-0472">Membrane</keyword>
<gene>
    <name evidence="3" type="ORF">I9W82_004919</name>
</gene>
<dbReference type="PANTHER" id="PTHR28026">
    <property type="entry name" value="DUF962 DOMAIN PROTEIN (AFU_ORTHOLOGUE AFUA_8G05310)"/>
    <property type="match status" value="1"/>
</dbReference>
<dbReference type="GeneID" id="93653548"/>
<proteinExistence type="predicted"/>
<keyword evidence="4" id="KW-1185">Reference proteome</keyword>
<sequence length="166" mass="18434">MMCIPFILLSAITFLTPVTLPFISSNPLVNVGNIVAIVYGLYYMSLDWKVGIPAGSIVITYGYLIANYYNTLSATTSPTSTELVHYAIAVHTVCWLAQFYGHGVHEKRAPALLDNLLEALVLAPLFVAFEVAFYFGYRKDVEKEMNNEAGKKIREFRAKEKAGKAT</sequence>
<dbReference type="InterPro" id="IPR009305">
    <property type="entry name" value="Mpo1-like"/>
</dbReference>
<dbReference type="GO" id="GO:0046521">
    <property type="term" value="P:sphingoid catabolic process"/>
    <property type="evidence" value="ECO:0007669"/>
    <property type="project" value="TreeGrafter"/>
</dbReference>
<dbReference type="Proteomes" id="UP000669133">
    <property type="component" value="Unassembled WGS sequence"/>
</dbReference>
<keyword evidence="2" id="KW-0732">Signal</keyword>
<dbReference type="GO" id="GO:0005783">
    <property type="term" value="C:endoplasmic reticulum"/>
    <property type="evidence" value="ECO:0007669"/>
    <property type="project" value="TreeGrafter"/>
</dbReference>
<keyword evidence="1" id="KW-1133">Transmembrane helix</keyword>
<keyword evidence="1" id="KW-0812">Transmembrane</keyword>
<dbReference type="AlphaFoldDB" id="A0A8H7ZEB9"/>
<dbReference type="RefSeq" id="XP_067546402.1">
    <property type="nucleotide sequence ID" value="XM_067694041.1"/>
</dbReference>
<feature type="transmembrane region" description="Helical" evidence="1">
    <location>
        <begin position="50"/>
        <end position="71"/>
    </location>
</feature>
<comment type="caution">
    <text evidence="3">The sequence shown here is derived from an EMBL/GenBank/DDBJ whole genome shotgun (WGS) entry which is preliminary data.</text>
</comment>
<evidence type="ECO:0000256" key="2">
    <source>
        <dbReference type="SAM" id="SignalP"/>
    </source>
</evidence>
<feature type="signal peptide" evidence="2">
    <location>
        <begin position="1"/>
        <end position="21"/>
    </location>
</feature>
<evidence type="ECO:0000313" key="3">
    <source>
        <dbReference type="EMBL" id="KAG5417286.1"/>
    </source>
</evidence>
<dbReference type="Pfam" id="PF06127">
    <property type="entry name" value="Mpo1-like"/>
    <property type="match status" value="1"/>
</dbReference>